<dbReference type="PANTHER" id="PTHR42901">
    <property type="entry name" value="ALCOHOL DEHYDROGENASE"/>
    <property type="match status" value="1"/>
</dbReference>
<proteinExistence type="inferred from homology"/>
<protein>
    <submittedName>
        <fullName evidence="4">Short-chain dehydrogenase/reductase sdr</fullName>
    </submittedName>
</protein>
<dbReference type="Pfam" id="PF00106">
    <property type="entry name" value="adh_short"/>
    <property type="match status" value="1"/>
</dbReference>
<evidence type="ECO:0000313" key="4">
    <source>
        <dbReference type="EMBL" id="CEA16071.1"/>
    </source>
</evidence>
<evidence type="ECO:0000256" key="3">
    <source>
        <dbReference type="RuleBase" id="RU000363"/>
    </source>
</evidence>
<dbReference type="SUPFAM" id="SSF51735">
    <property type="entry name" value="NAD(P)-binding Rossmann-fold domains"/>
    <property type="match status" value="1"/>
</dbReference>
<reference evidence="4 5" key="1">
    <citation type="submission" date="2014-08" db="EMBL/GenBank/DDBJ databases">
        <authorList>
            <person name="Wibberg D."/>
        </authorList>
    </citation>
    <scope>NUCLEOTIDE SEQUENCE [LARGE SCALE GENOMIC DNA]</scope>
    <source>
        <strain evidence="5">ING2-E5B</strain>
    </source>
</reference>
<dbReference type="Gene3D" id="3.40.50.720">
    <property type="entry name" value="NAD(P)-binding Rossmann-like Domain"/>
    <property type="match status" value="1"/>
</dbReference>
<name>A0A098C0W5_9BACT</name>
<dbReference type="InterPro" id="IPR036291">
    <property type="entry name" value="NAD(P)-bd_dom_sf"/>
</dbReference>
<dbReference type="InterPro" id="IPR002347">
    <property type="entry name" value="SDR_fam"/>
</dbReference>
<dbReference type="PANTHER" id="PTHR42901:SF1">
    <property type="entry name" value="ALCOHOL DEHYDROGENASE"/>
    <property type="match status" value="1"/>
</dbReference>
<organism evidence="4 5">
    <name type="scientific">Fermentimonas caenicola</name>
    <dbReference type="NCBI Taxonomy" id="1562970"/>
    <lineage>
        <taxon>Bacteria</taxon>
        <taxon>Pseudomonadati</taxon>
        <taxon>Bacteroidota</taxon>
        <taxon>Bacteroidia</taxon>
        <taxon>Bacteroidales</taxon>
        <taxon>Dysgonomonadaceae</taxon>
        <taxon>Fermentimonas</taxon>
    </lineage>
</organism>
<sequence length="260" mass="28540">MIKTAIITGASKGIGNELAILFAKDGHNLVLIARSGKELDNLKQQLEEEYNVTVHILIKDLSKPESAQSVFDELKAINVEVDYLVNNAGFGDYGAFTDCEWDTYEKMITLNVTTLTHLCHLFIKEIKGRKPGRILNVSSTAAFQPGPMMAVYFATKSYVLSLSEAIGYELRKDNITVTTLCPGPTSTNFGEVSGMNASQLVKNIRIASSKDVAELGYKAMMKGKSTVIHGTQNKLAPFGIRFIPRKWVTRLSAKVMGNSV</sequence>
<dbReference type="EMBL" id="LN515532">
    <property type="protein sequence ID" value="CEA16071.1"/>
    <property type="molecule type" value="Genomic_DNA"/>
</dbReference>
<gene>
    <name evidence="4" type="ORF">ING2E5B_1321</name>
</gene>
<accession>A0A098C0W5</accession>
<evidence type="ECO:0000256" key="1">
    <source>
        <dbReference type="ARBA" id="ARBA00006484"/>
    </source>
</evidence>
<dbReference type="Proteomes" id="UP000032417">
    <property type="component" value="Chromosome 1"/>
</dbReference>
<dbReference type="PIRSF" id="PIRSF000126">
    <property type="entry name" value="11-beta-HSD1"/>
    <property type="match status" value="1"/>
</dbReference>
<dbReference type="KEGG" id="pbt:ING2E5B_1321"/>
<dbReference type="PRINTS" id="PR00081">
    <property type="entry name" value="GDHRDH"/>
</dbReference>
<evidence type="ECO:0000256" key="2">
    <source>
        <dbReference type="ARBA" id="ARBA00023002"/>
    </source>
</evidence>
<dbReference type="STRING" id="1562970.ING2E5B_1321"/>
<evidence type="ECO:0000313" key="5">
    <source>
        <dbReference type="Proteomes" id="UP000032417"/>
    </source>
</evidence>
<dbReference type="HOGENOM" id="CLU_010194_2_1_10"/>
<dbReference type="PRINTS" id="PR00080">
    <property type="entry name" value="SDRFAMILY"/>
</dbReference>
<comment type="similarity">
    <text evidence="1 3">Belongs to the short-chain dehydrogenases/reductases (SDR) family.</text>
</comment>
<keyword evidence="5" id="KW-1185">Reference proteome</keyword>
<dbReference type="GO" id="GO:0016491">
    <property type="term" value="F:oxidoreductase activity"/>
    <property type="evidence" value="ECO:0007669"/>
    <property type="project" value="UniProtKB-KW"/>
</dbReference>
<dbReference type="AlphaFoldDB" id="A0A098C0W5"/>
<dbReference type="CDD" id="cd05233">
    <property type="entry name" value="SDR_c"/>
    <property type="match status" value="1"/>
</dbReference>
<dbReference type="OrthoDB" id="9808814at2"/>
<keyword evidence="2" id="KW-0560">Oxidoreductase</keyword>